<feature type="transmembrane region" description="Helical" evidence="8">
    <location>
        <begin position="244"/>
        <end position="266"/>
    </location>
</feature>
<keyword evidence="10" id="KW-1185">Reference proteome</keyword>
<dbReference type="AlphaFoldDB" id="A0A6A6IQ67"/>
<feature type="transmembrane region" description="Helical" evidence="8">
    <location>
        <begin position="525"/>
        <end position="547"/>
    </location>
</feature>
<evidence type="ECO:0000256" key="4">
    <source>
        <dbReference type="ARBA" id="ARBA00022692"/>
    </source>
</evidence>
<feature type="transmembrane region" description="Helical" evidence="8">
    <location>
        <begin position="407"/>
        <end position="426"/>
    </location>
</feature>
<keyword evidence="3" id="KW-0813">Transport</keyword>
<dbReference type="OrthoDB" id="8904098at2759"/>
<evidence type="ECO:0000256" key="3">
    <source>
        <dbReference type="ARBA" id="ARBA00022448"/>
    </source>
</evidence>
<keyword evidence="5 8" id="KW-1133">Transmembrane helix</keyword>
<evidence type="ECO:0000256" key="1">
    <source>
        <dbReference type="ARBA" id="ARBA00004141"/>
    </source>
</evidence>
<evidence type="ECO:0000256" key="7">
    <source>
        <dbReference type="SAM" id="MobiDB-lite"/>
    </source>
</evidence>
<dbReference type="GO" id="GO:0071916">
    <property type="term" value="F:dipeptide transmembrane transporter activity"/>
    <property type="evidence" value="ECO:0007669"/>
    <property type="project" value="UniProtKB-ARBA"/>
</dbReference>
<feature type="transmembrane region" description="Helical" evidence="8">
    <location>
        <begin position="128"/>
        <end position="148"/>
    </location>
</feature>
<comment type="subcellular location">
    <subcellularLocation>
        <location evidence="1">Membrane</location>
        <topology evidence="1">Multi-pass membrane protein</topology>
    </subcellularLocation>
</comment>
<feature type="region of interest" description="Disordered" evidence="7">
    <location>
        <begin position="29"/>
        <end position="53"/>
    </location>
</feature>
<feature type="transmembrane region" description="Helical" evidence="8">
    <location>
        <begin position="187"/>
        <end position="205"/>
    </location>
</feature>
<dbReference type="PANTHER" id="PTHR11654">
    <property type="entry name" value="OLIGOPEPTIDE TRANSPORTER-RELATED"/>
    <property type="match status" value="1"/>
</dbReference>
<sequence length="609" mass="68231">MFPNACSNITTLASRRDNPLSRESTLYSEVVQRRDEPDAPGNCEKGELRAETRPTEDELRRLRRVPGRIPWSACTITIIELFERFSFNGTFVVFVNFLQQPLPPNSKTGAGFRGQSGALNMGQRVSTAISLSNSLWMSTAPLFGAFIADQYLGRYKTLQWSNVITIVGHFILIISALPRVIVHSLTALIPFLVGVILMGIGFGGIKPNIATLVVEQLPDTELRVAIDRKGRRVIIDPEATRSRILLYFYGFINVGSITGMIAMVYAEKYVGFWLSFTVPSVTFLICPLILFGFRKKYASAPPSGSVLGKAFRLCLLSMKGQWSWNPATVYRNIHHPDFWNRVKPSRITERPAWMTHDDSWVDEVSRGIRACRCFCWYPLYWPALRQMGSNMMSQAATLNLGGLPNDLLINLNPLFCILLAPFYAHIVYPVLARIGLRFCPIHRISAGFLCAALGMAMCTVVQHLIYSSSACGKHANHCPADRLYPKPSVWLQLPVYLLLANSEILANVTGIEYAYSQAPSNMRSLVMALFYFTGAFGSAISQALVPLSEDPDLVWNYATVSVLSLVASVGVWWSNRKPKKTEGMEEETENETEEERGRNVRDLDSNRSW</sequence>
<feature type="region of interest" description="Disordered" evidence="7">
    <location>
        <begin position="578"/>
        <end position="609"/>
    </location>
</feature>
<dbReference type="EMBL" id="ML987192">
    <property type="protein sequence ID" value="KAF2252611.1"/>
    <property type="molecule type" value="Genomic_DNA"/>
</dbReference>
<evidence type="ECO:0000313" key="9">
    <source>
        <dbReference type="EMBL" id="KAF2252611.1"/>
    </source>
</evidence>
<accession>A0A6A6IQ67</accession>
<feature type="transmembrane region" description="Helical" evidence="8">
    <location>
        <begin position="160"/>
        <end position="181"/>
    </location>
</feature>
<proteinExistence type="inferred from homology"/>
<dbReference type="GeneID" id="54576732"/>
<name>A0A6A6IQ67_9PLEO</name>
<protein>
    <submittedName>
        <fullName evidence="9">Oligopeptide transporter</fullName>
    </submittedName>
</protein>
<feature type="compositionally biased region" description="Acidic residues" evidence="7">
    <location>
        <begin position="584"/>
        <end position="594"/>
    </location>
</feature>
<dbReference type="Pfam" id="PF00854">
    <property type="entry name" value="PTR2"/>
    <property type="match status" value="1"/>
</dbReference>
<organism evidence="9 10">
    <name type="scientific">Trematosphaeria pertusa</name>
    <dbReference type="NCBI Taxonomy" id="390896"/>
    <lineage>
        <taxon>Eukaryota</taxon>
        <taxon>Fungi</taxon>
        <taxon>Dikarya</taxon>
        <taxon>Ascomycota</taxon>
        <taxon>Pezizomycotina</taxon>
        <taxon>Dothideomycetes</taxon>
        <taxon>Pleosporomycetidae</taxon>
        <taxon>Pleosporales</taxon>
        <taxon>Massarineae</taxon>
        <taxon>Trematosphaeriaceae</taxon>
        <taxon>Trematosphaeria</taxon>
    </lineage>
</organism>
<dbReference type="Proteomes" id="UP000800094">
    <property type="component" value="Unassembled WGS sequence"/>
</dbReference>
<keyword evidence="6 8" id="KW-0472">Membrane</keyword>
<dbReference type="InterPro" id="IPR036259">
    <property type="entry name" value="MFS_trans_sf"/>
</dbReference>
<dbReference type="RefSeq" id="XP_033687615.1">
    <property type="nucleotide sequence ID" value="XM_033823402.1"/>
</dbReference>
<keyword evidence="4 8" id="KW-0812">Transmembrane</keyword>
<comment type="similarity">
    <text evidence="2">Belongs to the major facilitator superfamily. Proton-dependent oligopeptide transporter (POT/PTR) (TC 2.A.17) family.</text>
</comment>
<feature type="transmembrane region" description="Helical" evidence="8">
    <location>
        <begin position="272"/>
        <end position="293"/>
    </location>
</feature>
<feature type="transmembrane region" description="Helical" evidence="8">
    <location>
        <begin position="446"/>
        <end position="466"/>
    </location>
</feature>
<evidence type="ECO:0000256" key="8">
    <source>
        <dbReference type="SAM" id="Phobius"/>
    </source>
</evidence>
<dbReference type="SUPFAM" id="SSF103473">
    <property type="entry name" value="MFS general substrate transporter"/>
    <property type="match status" value="1"/>
</dbReference>
<feature type="compositionally biased region" description="Basic and acidic residues" evidence="7">
    <location>
        <begin position="44"/>
        <end position="53"/>
    </location>
</feature>
<evidence type="ECO:0000256" key="5">
    <source>
        <dbReference type="ARBA" id="ARBA00022989"/>
    </source>
</evidence>
<gene>
    <name evidence="9" type="ORF">BU26DRAFT_421334</name>
</gene>
<dbReference type="GO" id="GO:0005886">
    <property type="term" value="C:plasma membrane"/>
    <property type="evidence" value="ECO:0007669"/>
    <property type="project" value="UniProtKB-ARBA"/>
</dbReference>
<evidence type="ECO:0000256" key="2">
    <source>
        <dbReference type="ARBA" id="ARBA00005982"/>
    </source>
</evidence>
<evidence type="ECO:0000256" key="6">
    <source>
        <dbReference type="ARBA" id="ARBA00023136"/>
    </source>
</evidence>
<reference evidence="9" key="1">
    <citation type="journal article" date="2020" name="Stud. Mycol.">
        <title>101 Dothideomycetes genomes: a test case for predicting lifestyles and emergence of pathogens.</title>
        <authorList>
            <person name="Haridas S."/>
            <person name="Albert R."/>
            <person name="Binder M."/>
            <person name="Bloem J."/>
            <person name="Labutti K."/>
            <person name="Salamov A."/>
            <person name="Andreopoulos B."/>
            <person name="Baker S."/>
            <person name="Barry K."/>
            <person name="Bills G."/>
            <person name="Bluhm B."/>
            <person name="Cannon C."/>
            <person name="Castanera R."/>
            <person name="Culley D."/>
            <person name="Daum C."/>
            <person name="Ezra D."/>
            <person name="Gonzalez J."/>
            <person name="Henrissat B."/>
            <person name="Kuo A."/>
            <person name="Liang C."/>
            <person name="Lipzen A."/>
            <person name="Lutzoni F."/>
            <person name="Magnuson J."/>
            <person name="Mondo S."/>
            <person name="Nolan M."/>
            <person name="Ohm R."/>
            <person name="Pangilinan J."/>
            <person name="Park H.-J."/>
            <person name="Ramirez L."/>
            <person name="Alfaro M."/>
            <person name="Sun H."/>
            <person name="Tritt A."/>
            <person name="Yoshinaga Y."/>
            <person name="Zwiers L.-H."/>
            <person name="Turgeon B."/>
            <person name="Goodwin S."/>
            <person name="Spatafora J."/>
            <person name="Crous P."/>
            <person name="Grigoriev I."/>
        </authorList>
    </citation>
    <scope>NUCLEOTIDE SEQUENCE</scope>
    <source>
        <strain evidence="9">CBS 122368</strain>
    </source>
</reference>
<dbReference type="Gene3D" id="1.20.1250.20">
    <property type="entry name" value="MFS general substrate transporter like domains"/>
    <property type="match status" value="1"/>
</dbReference>
<feature type="compositionally biased region" description="Basic and acidic residues" evidence="7">
    <location>
        <begin position="595"/>
        <end position="609"/>
    </location>
</feature>
<dbReference type="FunFam" id="1.20.1250.20:FF:000085">
    <property type="entry name" value="MFS peptide transporter Ptr2"/>
    <property type="match status" value="1"/>
</dbReference>
<feature type="transmembrane region" description="Helical" evidence="8">
    <location>
        <begin position="553"/>
        <end position="574"/>
    </location>
</feature>
<dbReference type="InterPro" id="IPR000109">
    <property type="entry name" value="POT_fam"/>
</dbReference>
<evidence type="ECO:0000313" key="10">
    <source>
        <dbReference type="Proteomes" id="UP000800094"/>
    </source>
</evidence>